<organism evidence="1">
    <name type="scientific">Manihot esculenta</name>
    <name type="common">Cassava</name>
    <name type="synonym">Jatropha manihot</name>
    <dbReference type="NCBI Taxonomy" id="3983"/>
    <lineage>
        <taxon>Eukaryota</taxon>
        <taxon>Viridiplantae</taxon>
        <taxon>Streptophyta</taxon>
        <taxon>Embryophyta</taxon>
        <taxon>Tracheophyta</taxon>
        <taxon>Spermatophyta</taxon>
        <taxon>Magnoliopsida</taxon>
        <taxon>eudicotyledons</taxon>
        <taxon>Gunneridae</taxon>
        <taxon>Pentapetalae</taxon>
        <taxon>rosids</taxon>
        <taxon>fabids</taxon>
        <taxon>Malpighiales</taxon>
        <taxon>Euphorbiaceae</taxon>
        <taxon>Crotonoideae</taxon>
        <taxon>Manihoteae</taxon>
        <taxon>Manihot</taxon>
    </lineage>
</organism>
<gene>
    <name evidence="1" type="ORF">MANES_02G111700</name>
</gene>
<sequence>MRIFQGTKRKEEDPAVGFRPQTRGASIVISDGVV</sequence>
<name>A0A2C9WDA7_MANES</name>
<accession>A0A2C9WDA7</accession>
<proteinExistence type="predicted"/>
<dbReference type="AlphaFoldDB" id="A0A2C9WDA7"/>
<dbReference type="EMBL" id="CM004388">
    <property type="protein sequence ID" value="OAY57628.1"/>
    <property type="molecule type" value="Genomic_DNA"/>
</dbReference>
<evidence type="ECO:0000313" key="1">
    <source>
        <dbReference type="EMBL" id="OAY57628.1"/>
    </source>
</evidence>
<reference evidence="1" key="1">
    <citation type="submission" date="2016-02" db="EMBL/GenBank/DDBJ databases">
        <title>WGS assembly of Manihot esculenta.</title>
        <authorList>
            <person name="Bredeson J.V."/>
            <person name="Prochnik S.E."/>
            <person name="Lyons J.B."/>
            <person name="Schmutz J."/>
            <person name="Grimwood J."/>
            <person name="Vrebalov J."/>
            <person name="Bart R.S."/>
            <person name="Amuge T."/>
            <person name="Ferguson M.E."/>
            <person name="Green R."/>
            <person name="Putnam N."/>
            <person name="Stites J."/>
            <person name="Rounsley S."/>
            <person name="Rokhsar D.S."/>
        </authorList>
    </citation>
    <scope>NUCLEOTIDE SEQUENCE [LARGE SCALE GENOMIC DNA]</scope>
    <source>
        <tissue evidence="1">Leaf</tissue>
    </source>
</reference>
<protein>
    <submittedName>
        <fullName evidence="1">Uncharacterized protein</fullName>
    </submittedName>
</protein>